<protein>
    <recommendedName>
        <fullName evidence="5">Tat pathway signal sequence</fullName>
    </recommendedName>
</protein>
<keyword evidence="2" id="KW-0812">Transmembrane</keyword>
<evidence type="ECO:0000313" key="4">
    <source>
        <dbReference type="Proteomes" id="UP001232148"/>
    </source>
</evidence>
<dbReference type="PANTHER" id="PTHR33365">
    <property type="entry name" value="YALI0B05434P"/>
    <property type="match status" value="1"/>
</dbReference>
<dbReference type="Proteomes" id="UP001232148">
    <property type="component" value="Unassembled WGS sequence"/>
</dbReference>
<name>A0AAD9HHI7_9PEZI</name>
<keyword evidence="2" id="KW-1133">Transmembrane helix</keyword>
<evidence type="ECO:0000256" key="2">
    <source>
        <dbReference type="SAM" id="Phobius"/>
    </source>
</evidence>
<keyword evidence="2" id="KW-0472">Membrane</keyword>
<dbReference type="EMBL" id="MU842883">
    <property type="protein sequence ID" value="KAK2028117.1"/>
    <property type="molecule type" value="Genomic_DNA"/>
</dbReference>
<keyword evidence="4" id="KW-1185">Reference proteome</keyword>
<evidence type="ECO:0008006" key="5">
    <source>
        <dbReference type="Google" id="ProtNLM"/>
    </source>
</evidence>
<proteinExistence type="inferred from homology"/>
<organism evidence="3 4">
    <name type="scientific">Colletotrichum zoysiae</name>
    <dbReference type="NCBI Taxonomy" id="1216348"/>
    <lineage>
        <taxon>Eukaryota</taxon>
        <taxon>Fungi</taxon>
        <taxon>Dikarya</taxon>
        <taxon>Ascomycota</taxon>
        <taxon>Pezizomycotina</taxon>
        <taxon>Sordariomycetes</taxon>
        <taxon>Hypocreomycetidae</taxon>
        <taxon>Glomerellales</taxon>
        <taxon>Glomerellaceae</taxon>
        <taxon>Colletotrichum</taxon>
        <taxon>Colletotrichum graminicola species complex</taxon>
    </lineage>
</organism>
<accession>A0AAD9HHI7</accession>
<dbReference type="PANTHER" id="PTHR33365:SF13">
    <property type="entry name" value="TAT PATHWAY SIGNAL SEQUENCE"/>
    <property type="match status" value="1"/>
</dbReference>
<gene>
    <name evidence="3" type="ORF">LX32DRAFT_720921</name>
</gene>
<comment type="similarity">
    <text evidence="1">Belongs to the ustYa family.</text>
</comment>
<feature type="transmembrane region" description="Helical" evidence="2">
    <location>
        <begin position="45"/>
        <end position="68"/>
    </location>
</feature>
<evidence type="ECO:0000256" key="1">
    <source>
        <dbReference type="ARBA" id="ARBA00035112"/>
    </source>
</evidence>
<sequence length="217" mass="25156">MPAAKESGVYSLVPPIDEPNDVRYSEEATLMDKDFPTRKSKACSILPKALCAFTVVVLYSIALVQITWHTSKAGRTEGTRFMKSLANDFIKYEPRVFHQFERPFQNVTYFTKPDPEVDRNWHNLFEHQNIRLPKHVMEELDRVDEGIELPGGGFFGSIMVFHHLHCIKNLYHALHPGYYNLTKLTQHEKDMMAEHNDKIIVSICFEKQSCVKVTRRS</sequence>
<dbReference type="AlphaFoldDB" id="A0AAD9HHI7"/>
<dbReference type="InterPro" id="IPR021765">
    <property type="entry name" value="UstYa-like"/>
</dbReference>
<evidence type="ECO:0000313" key="3">
    <source>
        <dbReference type="EMBL" id="KAK2028117.1"/>
    </source>
</evidence>
<dbReference type="Pfam" id="PF11807">
    <property type="entry name" value="UstYa"/>
    <property type="match status" value="1"/>
</dbReference>
<reference evidence="3" key="1">
    <citation type="submission" date="2021-06" db="EMBL/GenBank/DDBJ databases">
        <title>Comparative genomics, transcriptomics and evolutionary studies reveal genomic signatures of adaptation to plant cell wall in hemibiotrophic fungi.</title>
        <authorList>
            <consortium name="DOE Joint Genome Institute"/>
            <person name="Baroncelli R."/>
            <person name="Diaz J.F."/>
            <person name="Benocci T."/>
            <person name="Peng M."/>
            <person name="Battaglia E."/>
            <person name="Haridas S."/>
            <person name="Andreopoulos W."/>
            <person name="Labutti K."/>
            <person name="Pangilinan J."/>
            <person name="Floch G.L."/>
            <person name="Makela M.R."/>
            <person name="Henrissat B."/>
            <person name="Grigoriev I.V."/>
            <person name="Crouch J.A."/>
            <person name="De Vries R.P."/>
            <person name="Sukno S.A."/>
            <person name="Thon M.R."/>
        </authorList>
    </citation>
    <scope>NUCLEOTIDE SEQUENCE</scope>
    <source>
        <strain evidence="3">MAFF235873</strain>
    </source>
</reference>
<comment type="caution">
    <text evidence="3">The sequence shown here is derived from an EMBL/GenBank/DDBJ whole genome shotgun (WGS) entry which is preliminary data.</text>
</comment>
<dbReference type="GO" id="GO:0043386">
    <property type="term" value="P:mycotoxin biosynthetic process"/>
    <property type="evidence" value="ECO:0007669"/>
    <property type="project" value="InterPro"/>
</dbReference>